<reference evidence="3" key="1">
    <citation type="journal article" date="2009" name="Genome Res.">
        <title>Comparative genomic analyses of the human fungal pathogens Coccidioides and their relatives.</title>
        <authorList>
            <person name="Sharpton T.J."/>
            <person name="Stajich J.E."/>
            <person name="Rounsley S.D."/>
            <person name="Gardner M.J."/>
            <person name="Wortman J.R."/>
            <person name="Jordar V.S."/>
            <person name="Maiti R."/>
            <person name="Kodira C.D."/>
            <person name="Neafsey D.E."/>
            <person name="Zeng Q."/>
            <person name="Hung C.-Y."/>
            <person name="McMahan C."/>
            <person name="Muszewska A."/>
            <person name="Grynberg M."/>
            <person name="Mandel M.A."/>
            <person name="Kellner E.M."/>
            <person name="Barker B.M."/>
            <person name="Galgiani J.N."/>
            <person name="Orbach M.J."/>
            <person name="Kirkland T.N."/>
            <person name="Cole G.T."/>
            <person name="Henn M.R."/>
            <person name="Birren B.W."/>
            <person name="Taylor J.W."/>
        </authorList>
    </citation>
    <scope>NUCLEOTIDE SEQUENCE [LARGE SCALE GENOMIC DNA]</scope>
    <source>
        <strain evidence="3">UAMH 1704</strain>
    </source>
</reference>
<name>C4JPW3_UNCRE</name>
<dbReference type="RefSeq" id="XP_002545089.1">
    <property type="nucleotide sequence ID" value="XM_002545043.1"/>
</dbReference>
<dbReference type="EMBL" id="CH476616">
    <property type="protein sequence ID" value="EEP79760.1"/>
    <property type="molecule type" value="Genomic_DNA"/>
</dbReference>
<dbReference type="KEGG" id="ure:UREG_04606"/>
<sequence length="668" mass="73019">MENSMDMVQNEFDMSTGFDAEFNFPDISFLDDFHESLGQVPNGDAKGSPNIKNAPESESDAKDSHFDFAFEDIVHSRGEYKYDCGTGAGDDSHQYGGDQYGDSAGKFIGASFEGFGQCSYNEAEDTVAIEAGAFNGTLPLRLLPAKSPKRNMQAPASPTRFLAGTLDATSMSGPQVVFGVGSKAKPAEPEAVSQLAIPHNPKLERSKCLILNTGPSIERNTSAPEGTEVIALTFTSAAEANSYAPQKWSAPSVDLSVPKTQEGREAIVRSLMEAMYSLTESKDNDGMIRPWRDGRYCQPRVEIACWNIMERKTICKRLIDVPFFLNFIDDPSYQANRVEQNKGLNAKKGMVIKAGKDALEKEEKESGRTMIPAPRKRHRRYAAEEAVTPVSVPRICKRQRRGSTRSYGHAGIPSSHMGVATDGFTTPLPNPQLHTPPNSANSNVGSLPSHGPYNMPPGRAMREHPCAHFSRNPHGVIPSGEYGGDQSRAMPPHHLNPLATPKSEISRNSVGRHPRSTGNHAFSAYTRGFHAQEISSSHFTGTTPQTPQALTYALHAQGYTASNIPAPNMEIHGGQQHATQPNLSTSEGRTIGESESGCRHHSSLQSDMNLQAQHQACYPPYFTAFPNPHQDLEYLPMPPFPHNCHHSNAQESTNEPRRAIKRSPGDRA</sequence>
<gene>
    <name evidence="2" type="ORF">UREG_04606</name>
</gene>
<evidence type="ECO:0000256" key="1">
    <source>
        <dbReference type="SAM" id="MobiDB-lite"/>
    </source>
</evidence>
<feature type="compositionally biased region" description="Polar residues" evidence="1">
    <location>
        <begin position="432"/>
        <end position="446"/>
    </location>
</feature>
<evidence type="ECO:0000313" key="2">
    <source>
        <dbReference type="EMBL" id="EEP79760.1"/>
    </source>
</evidence>
<accession>C4JPW3</accession>
<keyword evidence="3" id="KW-1185">Reference proteome</keyword>
<evidence type="ECO:0000313" key="3">
    <source>
        <dbReference type="Proteomes" id="UP000002058"/>
    </source>
</evidence>
<dbReference type="AlphaFoldDB" id="C4JPW3"/>
<dbReference type="GeneID" id="8440804"/>
<feature type="region of interest" description="Disordered" evidence="1">
    <location>
        <begin position="398"/>
        <end position="514"/>
    </location>
</feature>
<dbReference type="HOGENOM" id="CLU_408254_0_0_1"/>
<dbReference type="eggNOG" id="ENOG502SYDX">
    <property type="taxonomic scope" value="Eukaryota"/>
</dbReference>
<dbReference type="InParanoid" id="C4JPW3"/>
<feature type="compositionally biased region" description="Basic and acidic residues" evidence="1">
    <location>
        <begin position="654"/>
        <end position="668"/>
    </location>
</feature>
<organism evidence="2 3">
    <name type="scientific">Uncinocarpus reesii (strain UAMH 1704)</name>
    <dbReference type="NCBI Taxonomy" id="336963"/>
    <lineage>
        <taxon>Eukaryota</taxon>
        <taxon>Fungi</taxon>
        <taxon>Dikarya</taxon>
        <taxon>Ascomycota</taxon>
        <taxon>Pezizomycotina</taxon>
        <taxon>Eurotiomycetes</taxon>
        <taxon>Eurotiomycetidae</taxon>
        <taxon>Onygenales</taxon>
        <taxon>Onygenaceae</taxon>
        <taxon>Uncinocarpus</taxon>
    </lineage>
</organism>
<feature type="region of interest" description="Disordered" evidence="1">
    <location>
        <begin position="638"/>
        <end position="668"/>
    </location>
</feature>
<proteinExistence type="predicted"/>
<dbReference type="Proteomes" id="UP000002058">
    <property type="component" value="Unassembled WGS sequence"/>
</dbReference>
<protein>
    <submittedName>
        <fullName evidence="2">Uncharacterized protein</fullName>
    </submittedName>
</protein>
<dbReference type="VEuPathDB" id="FungiDB:UREG_04606"/>
<dbReference type="OrthoDB" id="4851482at2759"/>
<feature type="compositionally biased region" description="Polar residues" evidence="1">
    <location>
        <begin position="576"/>
        <end position="588"/>
    </location>
</feature>
<feature type="region of interest" description="Disordered" evidence="1">
    <location>
        <begin position="38"/>
        <end position="62"/>
    </location>
</feature>
<feature type="region of interest" description="Disordered" evidence="1">
    <location>
        <begin position="573"/>
        <end position="604"/>
    </location>
</feature>